<keyword evidence="7" id="KW-1185">Reference proteome</keyword>
<feature type="domain" description="EGF-like calcium-binding" evidence="5">
    <location>
        <begin position="260"/>
        <end position="300"/>
    </location>
</feature>
<comment type="caution">
    <text evidence="6">The sequence shown here is derived from an EMBL/GenBank/DDBJ whole genome shotgun (WGS) entry which is preliminary data.</text>
</comment>
<sequence>MAFMGNNYPVMNVADVSSSWTDASKIIPGLLEVAIMDQPSRERAQTNNASYACATNSDCANASYGGYTCHCNNDQFNPYLLDGCMLQKEDYNPKPKEHCPKSCWKMSIPFPFGLEEGCFGNERFQLNCTAGNTLFRTGSAQYRVISVSVENGTLTVSNVLNNASAVKEVIVVNTDEHGKYDMVGPVEDVFDFSMEYGIVIRWAITNSTCQKAKQNMTSYACRRVNSSCHDVTHGVIFMGYRCNCSSGYKGNPYILDGCQDIDECLVPNSSNGICENTPVSYKCTPCPHGKEFDSTKGQCAISTKQRNLLLGTAIGTGCGLGSIVIALGAIVFGNKWKKGIQKRIRRAYFKKNQGLLLEQLISDESATSKTKIFSLEELEKATRLLFCLK</sequence>
<dbReference type="PANTHER" id="PTHR33491">
    <property type="entry name" value="OSJNBA0016N04.9 PROTEIN"/>
    <property type="match status" value="1"/>
</dbReference>
<dbReference type="Proteomes" id="UP000823388">
    <property type="component" value="Chromosome 1N"/>
</dbReference>
<organism evidence="6 7">
    <name type="scientific">Panicum virgatum</name>
    <name type="common">Blackwell switchgrass</name>
    <dbReference type="NCBI Taxonomy" id="38727"/>
    <lineage>
        <taxon>Eukaryota</taxon>
        <taxon>Viridiplantae</taxon>
        <taxon>Streptophyta</taxon>
        <taxon>Embryophyta</taxon>
        <taxon>Tracheophyta</taxon>
        <taxon>Spermatophyta</taxon>
        <taxon>Magnoliopsida</taxon>
        <taxon>Liliopsida</taxon>
        <taxon>Poales</taxon>
        <taxon>Poaceae</taxon>
        <taxon>PACMAD clade</taxon>
        <taxon>Panicoideae</taxon>
        <taxon>Panicodae</taxon>
        <taxon>Paniceae</taxon>
        <taxon>Panicinae</taxon>
        <taxon>Panicum</taxon>
        <taxon>Panicum sect. Hiantes</taxon>
    </lineage>
</organism>
<proteinExistence type="predicted"/>
<protein>
    <recommendedName>
        <fullName evidence="5">EGF-like calcium-binding domain-containing protein</fullName>
    </recommendedName>
</protein>
<dbReference type="GO" id="GO:0016020">
    <property type="term" value="C:membrane"/>
    <property type="evidence" value="ECO:0007669"/>
    <property type="project" value="UniProtKB-SubCell"/>
</dbReference>
<evidence type="ECO:0000313" key="6">
    <source>
        <dbReference type="EMBL" id="KAG2650988.1"/>
    </source>
</evidence>
<dbReference type="InterPro" id="IPR001881">
    <property type="entry name" value="EGF-like_Ca-bd_dom"/>
</dbReference>
<dbReference type="SUPFAM" id="SSF57184">
    <property type="entry name" value="Growth factor receptor domain"/>
    <property type="match status" value="1"/>
</dbReference>
<keyword evidence="4" id="KW-0812">Transmembrane</keyword>
<gene>
    <name evidence="6" type="ORF">PVAP13_1NG282700</name>
</gene>
<dbReference type="GO" id="GO:0005509">
    <property type="term" value="F:calcium ion binding"/>
    <property type="evidence" value="ECO:0007669"/>
    <property type="project" value="InterPro"/>
</dbReference>
<keyword evidence="4" id="KW-0472">Membrane</keyword>
<dbReference type="CDD" id="cd00054">
    <property type="entry name" value="EGF_CA"/>
    <property type="match status" value="1"/>
</dbReference>
<reference evidence="6" key="1">
    <citation type="submission" date="2020-05" db="EMBL/GenBank/DDBJ databases">
        <title>WGS assembly of Panicum virgatum.</title>
        <authorList>
            <person name="Lovell J.T."/>
            <person name="Jenkins J."/>
            <person name="Shu S."/>
            <person name="Juenger T.E."/>
            <person name="Schmutz J."/>
        </authorList>
    </citation>
    <scope>NUCLEOTIDE SEQUENCE</scope>
    <source>
        <strain evidence="6">AP13</strain>
    </source>
</reference>
<evidence type="ECO:0000256" key="4">
    <source>
        <dbReference type="SAM" id="Phobius"/>
    </source>
</evidence>
<dbReference type="AlphaFoldDB" id="A0A8T0WW01"/>
<name>A0A8T0WW01_PANVG</name>
<keyword evidence="3" id="KW-1015">Disulfide bond</keyword>
<dbReference type="InterPro" id="IPR009030">
    <property type="entry name" value="Growth_fac_rcpt_cys_sf"/>
</dbReference>
<evidence type="ECO:0000256" key="1">
    <source>
        <dbReference type="ARBA" id="ARBA00004167"/>
    </source>
</evidence>
<dbReference type="GO" id="GO:0030247">
    <property type="term" value="F:polysaccharide binding"/>
    <property type="evidence" value="ECO:0007669"/>
    <property type="project" value="InterPro"/>
</dbReference>
<evidence type="ECO:0000313" key="7">
    <source>
        <dbReference type="Proteomes" id="UP000823388"/>
    </source>
</evidence>
<comment type="subcellular location">
    <subcellularLocation>
        <location evidence="1">Membrane</location>
        <topology evidence="1">Single-pass membrane protein</topology>
    </subcellularLocation>
</comment>
<evidence type="ECO:0000259" key="5">
    <source>
        <dbReference type="SMART" id="SM00179"/>
    </source>
</evidence>
<accession>A0A8T0WW01</accession>
<evidence type="ECO:0000256" key="3">
    <source>
        <dbReference type="ARBA" id="ARBA00023157"/>
    </source>
</evidence>
<dbReference type="InterPro" id="IPR025287">
    <property type="entry name" value="WAK_GUB"/>
</dbReference>
<dbReference type="SMART" id="SM00179">
    <property type="entry name" value="EGF_CA"/>
    <property type="match status" value="1"/>
</dbReference>
<evidence type="ECO:0000256" key="2">
    <source>
        <dbReference type="ARBA" id="ARBA00022729"/>
    </source>
</evidence>
<keyword evidence="4" id="KW-1133">Transmembrane helix</keyword>
<dbReference type="Pfam" id="PF13947">
    <property type="entry name" value="GUB_WAK_bind"/>
    <property type="match status" value="1"/>
</dbReference>
<dbReference type="Gene3D" id="2.10.25.10">
    <property type="entry name" value="Laminin"/>
    <property type="match status" value="2"/>
</dbReference>
<dbReference type="EMBL" id="CM029038">
    <property type="protein sequence ID" value="KAG2650988.1"/>
    <property type="molecule type" value="Genomic_DNA"/>
</dbReference>
<keyword evidence="2" id="KW-0732">Signal</keyword>
<feature type="transmembrane region" description="Helical" evidence="4">
    <location>
        <begin position="308"/>
        <end position="333"/>
    </location>
</feature>